<dbReference type="PATRIC" id="fig|1702214.3.peg.1339"/>
<comment type="subcellular location">
    <subcellularLocation>
        <location evidence="1">Cell envelope</location>
    </subcellularLocation>
</comment>
<dbReference type="NCBIfam" id="TIGR02543">
    <property type="entry name" value="List_Bact_rpt"/>
    <property type="match status" value="1"/>
</dbReference>
<dbReference type="NCBIfam" id="TIGR02167">
    <property type="entry name" value="Liste_lipo_26"/>
    <property type="match status" value="4"/>
</dbReference>
<dbReference type="InterPro" id="IPR042229">
    <property type="entry name" value="Listeria/Bacterioides_rpt_sf"/>
</dbReference>
<sequence>MLLLTMVPLGLRAQVVDSPFITLWDTELPASEEVQVKGNPVNKSDDHSIRFPIIGANMVVEYQAEDAPDKTAWVAVPGGPHSTELGAALQIVFPGKGRYYVRVLPQGISGYCGWEAGVWSNTPYGDVKRLVRIVSWGSVLWAEDGLKGAFRNSENLLSLPYQDPDFPSAVLLPQGLRGSLENLFQRCEKLSVPREGMNGWDVSQVTNMDGMFAECRRFNANVASWNVGKVANMYYMFSGCEEFNADLSQWNVSSCENFDGMFANCKKFNSNLTGWDIAKAKSLTMMFSGCEAFNGDISTWNTSNVTSMMQTFKGCSAFNGDISAWDVGKVASMMSAFEGCKAFDQDLSGWNPKELTWAFGLFNYSGFSVSNWDKLLVGWGAKSAGLKQHASLSATGRKHTAAGKVGLEQLEAIGWVITDDGMLTNPVTITFSTSGGSNIPPITVEKGQAVAKPSNPTKADATFAGWYTDATYTNPYIFGTPVNEDITLYAKWESVSNEPFITEWDTSLPASEVWVGNAKQPKNDDHTIYLPIVGSGLTIEFRAVDAANKDSWTAVPGGPQAVETGEALRIVFPSPGKYYVRVKPEGVKGYRSGRLDAGKIYLYADVERLVRVVSWGGVTWNGGLEGAFTGCSNLVTLPLANDAEFANAVKLPKLLEGSLATMFWHCTKLASQKGTPAEWSIRDWDVSGVTDMHQLFDSCVAFEGDLSGWRTSQVKDMHGLFASCGAFNGDLSSWDVARVENMERMFSGCKLFNGNLSGWNTASVQNMAYMFLGCSAFNQPLGLWNVEQVAYMNGMLCDCPAFDQNLSVWKPKQLTSADNMLDRSGLSSNNWDNLLVDWARLSSDLRHHVTLGAKGRSHSVRANSAVQTLEGIGWIINDDNRADRVAVKWEDPEHGIIKVKDFKDNTINNGQLVDLHSEITITAEPEQDYRIKQLKVNGVDHPSGTKFTVESEVQISAEFEFGAAQNYTVTFTVKDDEATVAGAFIEIHGQTLTTNAGGIATIDLPNGTYPYTVKKAGYEEFTGNLVVQDAPAAQTITLVKTAVPTYTVTFTVKDADGAAIDGATIEINDQSLTTNAGGIATISLPSDSYFYTATRDGYVDKTGSLTVADAAVDVEIVLEKKPVPTYTVTFTVKDAGGAAIDRATIEINGQSLATKDGGIATISLPNGTYPYTVKKAGYRNATGSVTVDGSAANPAVTLQRTAVDAVGSSLLAEVAAYPNPCQSTLNLRNVAHLADLCVVNGLGQVVLALHHGGTGTLQIPVEPLPAGIYFLQLTDTRGGVRILRFTKR</sequence>
<gene>
    <name evidence="3" type="ORF">AL399_03670</name>
</gene>
<dbReference type="Pfam" id="PF03382">
    <property type="entry name" value="DUF285"/>
    <property type="match status" value="2"/>
</dbReference>
<comment type="caution">
    <text evidence="3">The sequence shown here is derived from an EMBL/GenBank/DDBJ whole genome shotgun (WGS) entry which is preliminary data.</text>
</comment>
<evidence type="ECO:0000313" key="3">
    <source>
        <dbReference type="EMBL" id="KQM09054.1"/>
    </source>
</evidence>
<dbReference type="Gene3D" id="2.60.40.4270">
    <property type="entry name" value="Listeria-Bacteroides repeat domain"/>
    <property type="match status" value="1"/>
</dbReference>
<dbReference type="Gene3D" id="2.60.40.1120">
    <property type="entry name" value="Carboxypeptidase-like, regulatory domain"/>
    <property type="match status" value="3"/>
</dbReference>
<dbReference type="NCBIfam" id="TIGR04183">
    <property type="entry name" value="Por_Secre_tail"/>
    <property type="match status" value="1"/>
</dbReference>
<name>A0A0Q4AYA3_9BACT</name>
<keyword evidence="4" id="KW-1185">Reference proteome</keyword>
<feature type="domain" description="Secretion system C-terminal sorting" evidence="2">
    <location>
        <begin position="1217"/>
        <end position="1277"/>
    </location>
</feature>
<dbReference type="Pfam" id="PF18962">
    <property type="entry name" value="Por_Secre_tail"/>
    <property type="match status" value="1"/>
</dbReference>
<dbReference type="SUPFAM" id="SSF49464">
    <property type="entry name" value="Carboxypeptidase regulatory domain-like"/>
    <property type="match status" value="2"/>
</dbReference>
<evidence type="ECO:0000256" key="1">
    <source>
        <dbReference type="ARBA" id="ARBA00004196"/>
    </source>
</evidence>
<accession>A0A0Q4AYA3</accession>
<dbReference type="InterPro" id="IPR026444">
    <property type="entry name" value="Secre_tail"/>
</dbReference>
<organism evidence="3 4">
    <name type="scientific">Candidatus [Bacteroides] periocalifornicus</name>
    <dbReference type="NCBI Taxonomy" id="1702214"/>
    <lineage>
        <taxon>Bacteria</taxon>
        <taxon>Pseudomonadati</taxon>
        <taxon>Bacteroidota</taxon>
    </lineage>
</organism>
<proteinExistence type="predicted"/>
<dbReference type="InterPro" id="IPR005046">
    <property type="entry name" value="DUF285"/>
</dbReference>
<dbReference type="SUPFAM" id="SSF49452">
    <property type="entry name" value="Starch-binding domain-like"/>
    <property type="match status" value="1"/>
</dbReference>
<dbReference type="InterPro" id="IPR013378">
    <property type="entry name" value="InlB-like_B-rpt"/>
</dbReference>
<dbReference type="InterPro" id="IPR011889">
    <property type="entry name" value="Liste_lipo_26"/>
</dbReference>
<dbReference type="STRING" id="1702214.AL399_03670"/>
<dbReference type="Proteomes" id="UP000054172">
    <property type="component" value="Unassembled WGS sequence"/>
</dbReference>
<dbReference type="InterPro" id="IPR013784">
    <property type="entry name" value="Carb-bd-like_fold"/>
</dbReference>
<protein>
    <recommendedName>
        <fullName evidence="2">Secretion system C-terminal sorting domain-containing protein</fullName>
    </recommendedName>
</protein>
<evidence type="ECO:0000313" key="4">
    <source>
        <dbReference type="Proteomes" id="UP000054172"/>
    </source>
</evidence>
<dbReference type="InterPro" id="IPR008969">
    <property type="entry name" value="CarboxyPept-like_regulatory"/>
</dbReference>
<dbReference type="GO" id="GO:0030246">
    <property type="term" value="F:carbohydrate binding"/>
    <property type="evidence" value="ECO:0007669"/>
    <property type="project" value="InterPro"/>
</dbReference>
<reference evidence="3" key="1">
    <citation type="submission" date="2015-08" db="EMBL/GenBank/DDBJ databases">
        <title>Candidatus Bacteriodes Periocalifornicus.</title>
        <authorList>
            <person name="McLean J.S."/>
            <person name="Kelley S."/>
        </authorList>
    </citation>
    <scope>NUCLEOTIDE SEQUENCE [LARGE SCALE GENOMIC DNA]</scope>
    <source>
        <strain evidence="3">12B</strain>
    </source>
</reference>
<dbReference type="Pfam" id="PF09479">
    <property type="entry name" value="Flg_new"/>
    <property type="match status" value="1"/>
</dbReference>
<dbReference type="EMBL" id="LIIK01000013">
    <property type="protein sequence ID" value="KQM09054.1"/>
    <property type="molecule type" value="Genomic_DNA"/>
</dbReference>
<evidence type="ECO:0000259" key="2">
    <source>
        <dbReference type="Pfam" id="PF18962"/>
    </source>
</evidence>
<dbReference type="GO" id="GO:0030313">
    <property type="term" value="C:cell envelope"/>
    <property type="evidence" value="ECO:0007669"/>
    <property type="project" value="UniProtKB-SubCell"/>
</dbReference>